<dbReference type="Proteomes" id="UP000215335">
    <property type="component" value="Unassembled WGS sequence"/>
</dbReference>
<name>A0A232EDI6_9HYME</name>
<gene>
    <name evidence="2" type="ORF">TSAR_002699</name>
</gene>
<evidence type="ECO:0000313" key="2">
    <source>
        <dbReference type="EMBL" id="OXU16419.1"/>
    </source>
</evidence>
<organism evidence="2 3">
    <name type="scientific">Trichomalopsis sarcophagae</name>
    <dbReference type="NCBI Taxonomy" id="543379"/>
    <lineage>
        <taxon>Eukaryota</taxon>
        <taxon>Metazoa</taxon>
        <taxon>Ecdysozoa</taxon>
        <taxon>Arthropoda</taxon>
        <taxon>Hexapoda</taxon>
        <taxon>Insecta</taxon>
        <taxon>Pterygota</taxon>
        <taxon>Neoptera</taxon>
        <taxon>Endopterygota</taxon>
        <taxon>Hymenoptera</taxon>
        <taxon>Apocrita</taxon>
        <taxon>Proctotrupomorpha</taxon>
        <taxon>Chalcidoidea</taxon>
        <taxon>Pteromalidae</taxon>
        <taxon>Pteromalinae</taxon>
        <taxon>Trichomalopsis</taxon>
    </lineage>
</organism>
<keyword evidence="3" id="KW-1185">Reference proteome</keyword>
<accession>A0A232EDI6</accession>
<dbReference type="STRING" id="543379.A0A232EDI6"/>
<evidence type="ECO:0000256" key="1">
    <source>
        <dbReference type="SAM" id="MobiDB-lite"/>
    </source>
</evidence>
<protein>
    <submittedName>
        <fullName evidence="2">Uncharacterized protein</fullName>
    </submittedName>
</protein>
<feature type="region of interest" description="Disordered" evidence="1">
    <location>
        <begin position="152"/>
        <end position="193"/>
    </location>
</feature>
<dbReference type="EMBL" id="NNAY01006269">
    <property type="protein sequence ID" value="OXU16419.1"/>
    <property type="molecule type" value="Genomic_DNA"/>
</dbReference>
<dbReference type="AlphaFoldDB" id="A0A232EDI6"/>
<feature type="region of interest" description="Disordered" evidence="1">
    <location>
        <begin position="250"/>
        <end position="337"/>
    </location>
</feature>
<dbReference type="OrthoDB" id="8014450at2759"/>
<sequence length="337" mass="39440">MEQIRKVQQENMKQYNKKRIPPRKYKYGDIVSIRRSQLNPGLKLREFVGERGALRTAAMEQIRKVQQENMKQYNKKRIPPRKYKYGDIVSIRRSQLNPGLKLRVKFLGPYIVTKVNKHDRYEIEALTVFDGPANTSTEAQNMKPWRGFKDDLEEYDDENDSSEEDKEKNQDEEVETNSDIEDEENMKQYNKKRIPPRKYKYGDIVSIRRSQLNPGLKLRVKFLGPYIVTKVNKHDRYEVEALTVFDGPVNTSTEAQNMKPWRGFKDDLEEYDDENDSSEEDKEQNQDEEEVETNSDIEDEGSQAEEVETNSDIEDEDGQAEEDEANSDIEDADSAAE</sequence>
<feature type="compositionally biased region" description="Acidic residues" evidence="1">
    <location>
        <begin position="172"/>
        <end position="184"/>
    </location>
</feature>
<reference evidence="2 3" key="1">
    <citation type="journal article" date="2017" name="Curr. Biol.">
        <title>The Evolution of Venom by Co-option of Single-Copy Genes.</title>
        <authorList>
            <person name="Martinson E.O."/>
            <person name="Mrinalini"/>
            <person name="Kelkar Y.D."/>
            <person name="Chang C.H."/>
            <person name="Werren J.H."/>
        </authorList>
    </citation>
    <scope>NUCLEOTIDE SEQUENCE [LARGE SCALE GENOMIC DNA]</scope>
    <source>
        <strain evidence="2 3">Alberta</strain>
        <tissue evidence="2">Whole body</tissue>
    </source>
</reference>
<feature type="compositionally biased region" description="Acidic residues" evidence="1">
    <location>
        <begin position="267"/>
        <end position="337"/>
    </location>
</feature>
<comment type="caution">
    <text evidence="2">The sequence shown here is derived from an EMBL/GenBank/DDBJ whole genome shotgun (WGS) entry which is preliminary data.</text>
</comment>
<feature type="compositionally biased region" description="Acidic residues" evidence="1">
    <location>
        <begin position="152"/>
        <end position="164"/>
    </location>
</feature>
<evidence type="ECO:0000313" key="3">
    <source>
        <dbReference type="Proteomes" id="UP000215335"/>
    </source>
</evidence>
<proteinExistence type="predicted"/>